<gene>
    <name evidence="1" type="ORF">ERS007739_04351</name>
</gene>
<reference evidence="2" key="1">
    <citation type="submission" date="2015-03" db="EMBL/GenBank/DDBJ databases">
        <authorList>
            <consortium name="Pathogen Informatics"/>
        </authorList>
    </citation>
    <scope>NUCLEOTIDE SEQUENCE [LARGE SCALE GENOMIC DNA]</scope>
    <source>
        <strain evidence="2">N09902308</strain>
    </source>
</reference>
<sequence>MFEDADSPLADLFQRSPSLAEAVLNLLVGNMQPSIGLDFGFAKPLLTLLLCGLQLIVDLKLGIGAKPDDFGIKFLLGFLTASGIDDTHPLHLGGCLRHKLFSLFTSAAHHVGMLGLQRSLPGVHIRQHFSLLRSDRFRLIPSRRN</sequence>
<evidence type="ECO:0000313" key="2">
    <source>
        <dbReference type="Proteomes" id="UP000039021"/>
    </source>
</evidence>
<name>A0A916LF33_MYCTX</name>
<dbReference type="Proteomes" id="UP000039021">
    <property type="component" value="Unassembled WGS sequence"/>
</dbReference>
<organism evidence="1 2">
    <name type="scientific">Mycobacterium tuberculosis</name>
    <dbReference type="NCBI Taxonomy" id="1773"/>
    <lineage>
        <taxon>Bacteria</taxon>
        <taxon>Bacillati</taxon>
        <taxon>Actinomycetota</taxon>
        <taxon>Actinomycetes</taxon>
        <taxon>Mycobacteriales</taxon>
        <taxon>Mycobacteriaceae</taxon>
        <taxon>Mycobacterium</taxon>
        <taxon>Mycobacterium tuberculosis complex</taxon>
    </lineage>
</organism>
<evidence type="ECO:0000313" key="1">
    <source>
        <dbReference type="EMBL" id="CPA07843.1"/>
    </source>
</evidence>
<dbReference type="AlphaFoldDB" id="A0A916LF33"/>
<comment type="caution">
    <text evidence="1">The sequence shown here is derived from an EMBL/GenBank/DDBJ whole genome shotgun (WGS) entry which is preliminary data.</text>
</comment>
<accession>A0A916LF33</accession>
<dbReference type="EMBL" id="CSBK01002665">
    <property type="protein sequence ID" value="CPA07843.1"/>
    <property type="molecule type" value="Genomic_DNA"/>
</dbReference>
<protein>
    <submittedName>
        <fullName evidence="1">Uncharacterized protein</fullName>
    </submittedName>
</protein>
<proteinExistence type="predicted"/>